<dbReference type="AlphaFoldDB" id="A0A161XJ09"/>
<sequence length="311" mass="34035">MASTNMGVDKPTQEQIQQQQQLALKCPRCDSSNTKFCYYNNYSLSQPRHFCKACKRYWTRGGTLRNVPVGGGCRKNKRVKRPAAAASTSVPVDSSPNSSSLLTSMTTMKLNNPLFYGLQQNTGMNPNTSEFNLSFQSRVDAGSHHQFYEFDNYQPQIASLGFSSSGQIGPSNDLLSKPMLSSYHHLPNFGSLSSSVSAAPATMASYLSPNLQPQKIVSSNVIGDTRAAGGSNFIGFSQYEDHMQMQGSHDHDGGIATKEFKTEESQNRINNNNQIREMRSSDTDSVFWNSNGAGSWLDPANLVGSSVPSLI</sequence>
<gene>
    <name evidence="11" type="ORF">DCAR_0209069</name>
</gene>
<organism evidence="11 12">
    <name type="scientific">Daucus carota subsp. sativus</name>
    <name type="common">Carrot</name>
    <dbReference type="NCBI Taxonomy" id="79200"/>
    <lineage>
        <taxon>Eukaryota</taxon>
        <taxon>Viridiplantae</taxon>
        <taxon>Streptophyta</taxon>
        <taxon>Embryophyta</taxon>
        <taxon>Tracheophyta</taxon>
        <taxon>Spermatophyta</taxon>
        <taxon>Magnoliopsida</taxon>
        <taxon>eudicotyledons</taxon>
        <taxon>Gunneridae</taxon>
        <taxon>Pentapetalae</taxon>
        <taxon>asterids</taxon>
        <taxon>campanulids</taxon>
        <taxon>Apiales</taxon>
        <taxon>Apiaceae</taxon>
        <taxon>Apioideae</taxon>
        <taxon>Scandiceae</taxon>
        <taxon>Daucinae</taxon>
        <taxon>Daucus</taxon>
        <taxon>Daucus sect. Daucus</taxon>
    </lineage>
</organism>
<keyword evidence="1 9" id="KW-0479">Metal-binding</keyword>
<evidence type="ECO:0000256" key="9">
    <source>
        <dbReference type="RuleBase" id="RU369094"/>
    </source>
</evidence>
<dbReference type="PROSITE" id="PS50884">
    <property type="entry name" value="ZF_DOF_2"/>
    <property type="match status" value="1"/>
</dbReference>
<dbReference type="Pfam" id="PF02701">
    <property type="entry name" value="Zn_ribbon_Dof"/>
    <property type="match status" value="1"/>
</dbReference>
<dbReference type="Gramene" id="KZN07189">
    <property type="protein sequence ID" value="KZN07189"/>
    <property type="gene ID" value="DCAR_008026"/>
</dbReference>
<reference evidence="11" key="2">
    <citation type="submission" date="2022-03" db="EMBL/GenBank/DDBJ databases">
        <title>Draft title - Genomic analysis of global carrot germplasm unveils the trajectory of domestication and the origin of high carotenoid orange carrot.</title>
        <authorList>
            <person name="Iorizzo M."/>
            <person name="Ellison S."/>
            <person name="Senalik D."/>
            <person name="Macko-Podgorni A."/>
            <person name="Grzebelus D."/>
            <person name="Bostan H."/>
            <person name="Rolling W."/>
            <person name="Curaba J."/>
            <person name="Simon P."/>
        </authorList>
    </citation>
    <scope>NUCLEOTIDE SEQUENCE</scope>
    <source>
        <tissue evidence="11">Leaf</tissue>
    </source>
</reference>
<dbReference type="GO" id="GO:0005634">
    <property type="term" value="C:nucleus"/>
    <property type="evidence" value="ECO:0007669"/>
    <property type="project" value="UniProtKB-SubCell"/>
</dbReference>
<dbReference type="InterPro" id="IPR045174">
    <property type="entry name" value="Dof"/>
</dbReference>
<keyword evidence="6 9" id="KW-0804">Transcription</keyword>
<feature type="compositionally biased region" description="Low complexity" evidence="10">
    <location>
        <begin position="87"/>
        <end position="98"/>
    </location>
</feature>
<dbReference type="GO" id="GO:0003677">
    <property type="term" value="F:DNA binding"/>
    <property type="evidence" value="ECO:0007669"/>
    <property type="project" value="UniProtKB-UniRule"/>
</dbReference>
<evidence type="ECO:0000256" key="6">
    <source>
        <dbReference type="ARBA" id="ARBA00023163"/>
    </source>
</evidence>
<name>A0A161XJ09_DAUCS</name>
<dbReference type="Proteomes" id="UP000077755">
    <property type="component" value="Chromosome 2"/>
</dbReference>
<keyword evidence="2 8" id="KW-0863">Zinc-finger</keyword>
<evidence type="ECO:0000313" key="12">
    <source>
        <dbReference type="Proteomes" id="UP000077755"/>
    </source>
</evidence>
<dbReference type="PANTHER" id="PTHR31992">
    <property type="entry name" value="DOF ZINC FINGER PROTEIN DOF1.4-RELATED"/>
    <property type="match status" value="1"/>
</dbReference>
<protein>
    <recommendedName>
        <fullName evidence="9">Dof zinc finger protein</fullName>
    </recommendedName>
</protein>
<evidence type="ECO:0000256" key="10">
    <source>
        <dbReference type="SAM" id="MobiDB-lite"/>
    </source>
</evidence>
<evidence type="ECO:0000313" key="11">
    <source>
        <dbReference type="EMBL" id="WOG89830.1"/>
    </source>
</evidence>
<evidence type="ECO:0000256" key="5">
    <source>
        <dbReference type="ARBA" id="ARBA00023125"/>
    </source>
</evidence>
<feature type="region of interest" description="Disordered" evidence="10">
    <location>
        <begin position="74"/>
        <end position="98"/>
    </location>
</feature>
<evidence type="ECO:0000256" key="4">
    <source>
        <dbReference type="ARBA" id="ARBA00023015"/>
    </source>
</evidence>
<keyword evidence="12" id="KW-1185">Reference proteome</keyword>
<dbReference type="PROSITE" id="PS01361">
    <property type="entry name" value="ZF_DOF_1"/>
    <property type="match status" value="1"/>
</dbReference>
<keyword evidence="4 9" id="KW-0805">Transcription regulation</keyword>
<dbReference type="InterPro" id="IPR003851">
    <property type="entry name" value="Znf_Dof"/>
</dbReference>
<keyword evidence="5 8" id="KW-0238">DNA-binding</keyword>
<evidence type="ECO:0000256" key="1">
    <source>
        <dbReference type="ARBA" id="ARBA00022723"/>
    </source>
</evidence>
<evidence type="ECO:0000256" key="3">
    <source>
        <dbReference type="ARBA" id="ARBA00022833"/>
    </source>
</evidence>
<dbReference type="EMBL" id="CP093344">
    <property type="protein sequence ID" value="WOG89830.1"/>
    <property type="molecule type" value="Genomic_DNA"/>
</dbReference>
<dbReference type="PANTHER" id="PTHR31992:SF141">
    <property type="entry name" value="DOF ZINC FINGER PROTEIN DOF1.4"/>
    <property type="match status" value="1"/>
</dbReference>
<dbReference type="GO" id="GO:0008270">
    <property type="term" value="F:zinc ion binding"/>
    <property type="evidence" value="ECO:0007669"/>
    <property type="project" value="UniProtKB-KW"/>
</dbReference>
<accession>A0A161XJ09</accession>
<keyword evidence="3 9" id="KW-0862">Zinc</keyword>
<comment type="subcellular location">
    <subcellularLocation>
        <location evidence="8 9">Nucleus</location>
    </subcellularLocation>
</comment>
<comment type="function">
    <text evidence="9">Transcription factor that binds specifically to a 5'-AA[AG]G-3' consensus core sequence.</text>
</comment>
<dbReference type="GO" id="GO:0003700">
    <property type="term" value="F:DNA-binding transcription factor activity"/>
    <property type="evidence" value="ECO:0007669"/>
    <property type="project" value="UniProtKB-UniRule"/>
</dbReference>
<evidence type="ECO:0000256" key="2">
    <source>
        <dbReference type="ARBA" id="ARBA00022771"/>
    </source>
</evidence>
<reference evidence="11" key="1">
    <citation type="journal article" date="2016" name="Nat. Genet.">
        <title>A high-quality carrot genome assembly provides new insights into carotenoid accumulation and asterid genome evolution.</title>
        <authorList>
            <person name="Iorizzo M."/>
            <person name="Ellison S."/>
            <person name="Senalik D."/>
            <person name="Zeng P."/>
            <person name="Satapoomin P."/>
            <person name="Huang J."/>
            <person name="Bowman M."/>
            <person name="Iovene M."/>
            <person name="Sanseverino W."/>
            <person name="Cavagnaro P."/>
            <person name="Yildiz M."/>
            <person name="Macko-Podgorni A."/>
            <person name="Moranska E."/>
            <person name="Grzebelus E."/>
            <person name="Grzebelus D."/>
            <person name="Ashrafi H."/>
            <person name="Zheng Z."/>
            <person name="Cheng S."/>
            <person name="Spooner D."/>
            <person name="Van Deynze A."/>
            <person name="Simon P."/>
        </authorList>
    </citation>
    <scope>NUCLEOTIDE SEQUENCE</scope>
    <source>
        <tissue evidence="11">Leaf</tissue>
    </source>
</reference>
<evidence type="ECO:0000256" key="7">
    <source>
        <dbReference type="ARBA" id="ARBA00023242"/>
    </source>
</evidence>
<proteinExistence type="predicted"/>
<evidence type="ECO:0000256" key="8">
    <source>
        <dbReference type="PROSITE-ProRule" id="PRU00071"/>
    </source>
</evidence>
<keyword evidence="7 8" id="KW-0539">Nucleus</keyword>